<dbReference type="EMBL" id="UINC01001221">
    <property type="protein sequence ID" value="SUZ74737.1"/>
    <property type="molecule type" value="Genomic_DNA"/>
</dbReference>
<protein>
    <recommendedName>
        <fullName evidence="3">tRNA/rRNA methyltransferase SpoU type domain-containing protein</fullName>
    </recommendedName>
</protein>
<dbReference type="Gene3D" id="3.30.1330.30">
    <property type="match status" value="1"/>
</dbReference>
<evidence type="ECO:0000256" key="1">
    <source>
        <dbReference type="ARBA" id="ARBA00022603"/>
    </source>
</evidence>
<dbReference type="NCBIfam" id="TIGR00186">
    <property type="entry name" value="rRNA_methyl_3"/>
    <property type="match status" value="1"/>
</dbReference>
<dbReference type="GO" id="GO:0003723">
    <property type="term" value="F:RNA binding"/>
    <property type="evidence" value="ECO:0007669"/>
    <property type="project" value="InterPro"/>
</dbReference>
<dbReference type="InterPro" id="IPR029028">
    <property type="entry name" value="Alpha/beta_knot_MTases"/>
</dbReference>
<dbReference type="Gene3D" id="3.40.1280.10">
    <property type="match status" value="1"/>
</dbReference>
<evidence type="ECO:0000259" key="3">
    <source>
        <dbReference type="Pfam" id="PF00588"/>
    </source>
</evidence>
<evidence type="ECO:0000313" key="4">
    <source>
        <dbReference type="EMBL" id="SUZ74737.1"/>
    </source>
</evidence>
<dbReference type="PANTHER" id="PTHR46429">
    <property type="entry name" value="23S RRNA (GUANOSINE-2'-O-)-METHYLTRANSFERASE RLMB"/>
    <property type="match status" value="1"/>
</dbReference>
<dbReference type="Pfam" id="PF00588">
    <property type="entry name" value="SpoU_methylase"/>
    <property type="match status" value="1"/>
</dbReference>
<dbReference type="AlphaFoldDB" id="A0A381Q9K3"/>
<dbReference type="SUPFAM" id="SSF75217">
    <property type="entry name" value="alpha/beta knot"/>
    <property type="match status" value="1"/>
</dbReference>
<sequence>MLAEKSQIPVSEVSVTQLTEMCPDAVHQGVALRCSFLPFSSILDLPQSTEGRHPIIVVLDQIEDPHNLGAILRTCGFYDVSAVVVPRDHSSSLTPVVSKASAGVAEWFPVISVTNLARFLQERKNKGFWVVGLDGESPDSLANLTCDRPLIIVMGNEGRGIRRLIRKHCDWLVSIPGNPLVSSLNVSNAAAVTLYHLHTLPQTS</sequence>
<dbReference type="GO" id="GO:0008173">
    <property type="term" value="F:RNA methyltransferase activity"/>
    <property type="evidence" value="ECO:0007669"/>
    <property type="project" value="InterPro"/>
</dbReference>
<name>A0A381Q9K3_9ZZZZ</name>
<dbReference type="InterPro" id="IPR001537">
    <property type="entry name" value="SpoU_MeTrfase"/>
</dbReference>
<dbReference type="CDD" id="cd18103">
    <property type="entry name" value="SpoU-like_RlmB"/>
    <property type="match status" value="1"/>
</dbReference>
<dbReference type="GO" id="GO:0006396">
    <property type="term" value="P:RNA processing"/>
    <property type="evidence" value="ECO:0007669"/>
    <property type="project" value="InterPro"/>
</dbReference>
<proteinExistence type="predicted"/>
<dbReference type="InterPro" id="IPR004441">
    <property type="entry name" value="rRNA_MeTrfase_TrmH"/>
</dbReference>
<gene>
    <name evidence="4" type="ORF">METZ01_LOCUS27591</name>
</gene>
<reference evidence="4" key="1">
    <citation type="submission" date="2018-05" db="EMBL/GenBank/DDBJ databases">
        <authorList>
            <person name="Lanie J.A."/>
            <person name="Ng W.-L."/>
            <person name="Kazmierczak K.M."/>
            <person name="Andrzejewski T.M."/>
            <person name="Davidsen T.M."/>
            <person name="Wayne K.J."/>
            <person name="Tettelin H."/>
            <person name="Glass J.I."/>
            <person name="Rusch D."/>
            <person name="Podicherti R."/>
            <person name="Tsui H.-C.T."/>
            <person name="Winkler M.E."/>
        </authorList>
    </citation>
    <scope>NUCLEOTIDE SEQUENCE</scope>
</reference>
<feature type="domain" description="tRNA/rRNA methyltransferase SpoU type" evidence="3">
    <location>
        <begin position="55"/>
        <end position="195"/>
    </location>
</feature>
<organism evidence="4">
    <name type="scientific">marine metagenome</name>
    <dbReference type="NCBI Taxonomy" id="408172"/>
    <lineage>
        <taxon>unclassified sequences</taxon>
        <taxon>metagenomes</taxon>
        <taxon>ecological metagenomes</taxon>
    </lineage>
</organism>
<accession>A0A381Q9K3</accession>
<dbReference type="InterPro" id="IPR029026">
    <property type="entry name" value="tRNA_m1G_MTases_N"/>
</dbReference>
<keyword evidence="2" id="KW-0808">Transferase</keyword>
<keyword evidence="1" id="KW-0489">Methyltransferase</keyword>
<dbReference type="PANTHER" id="PTHR46429:SF1">
    <property type="entry name" value="23S RRNA (GUANOSINE-2'-O-)-METHYLTRANSFERASE RLMB"/>
    <property type="match status" value="1"/>
</dbReference>
<evidence type="ECO:0000256" key="2">
    <source>
        <dbReference type="ARBA" id="ARBA00022679"/>
    </source>
</evidence>
<dbReference type="GO" id="GO:0005829">
    <property type="term" value="C:cytosol"/>
    <property type="evidence" value="ECO:0007669"/>
    <property type="project" value="TreeGrafter"/>
</dbReference>
<dbReference type="InterPro" id="IPR029064">
    <property type="entry name" value="Ribosomal_eL30-like_sf"/>
</dbReference>
<dbReference type="GO" id="GO:0032259">
    <property type="term" value="P:methylation"/>
    <property type="evidence" value="ECO:0007669"/>
    <property type="project" value="UniProtKB-KW"/>
</dbReference>